<keyword evidence="1" id="KW-0472">Membrane</keyword>
<evidence type="ECO:0000313" key="3">
    <source>
        <dbReference type="Proteomes" id="UP000655044"/>
    </source>
</evidence>
<sequence length="81" mass="8689">MSTLPLIIGFVLTAIMLVGYMLVMVGMRQEDRRRHLAATAPSRTAGLARRVTGCHVRGASLTYGRTAPSRPSPVVPISRAA</sequence>
<dbReference type="EMBL" id="BOOI01000001">
    <property type="protein sequence ID" value="GIH81598.1"/>
    <property type="molecule type" value="Genomic_DNA"/>
</dbReference>
<evidence type="ECO:0000313" key="2">
    <source>
        <dbReference type="EMBL" id="GIH81598.1"/>
    </source>
</evidence>
<keyword evidence="3" id="KW-1185">Reference proteome</keyword>
<keyword evidence="1" id="KW-0812">Transmembrane</keyword>
<accession>A0A8J3S0U7</accession>
<gene>
    <name evidence="2" type="ORF">Pro02_00060</name>
</gene>
<feature type="transmembrane region" description="Helical" evidence="1">
    <location>
        <begin position="6"/>
        <end position="25"/>
    </location>
</feature>
<organism evidence="2 3">
    <name type="scientific">Planobispora rosea</name>
    <dbReference type="NCBI Taxonomy" id="35762"/>
    <lineage>
        <taxon>Bacteria</taxon>
        <taxon>Bacillati</taxon>
        <taxon>Actinomycetota</taxon>
        <taxon>Actinomycetes</taxon>
        <taxon>Streptosporangiales</taxon>
        <taxon>Streptosporangiaceae</taxon>
        <taxon>Planobispora</taxon>
    </lineage>
</organism>
<evidence type="ECO:0000256" key="1">
    <source>
        <dbReference type="SAM" id="Phobius"/>
    </source>
</evidence>
<keyword evidence="1" id="KW-1133">Transmembrane helix</keyword>
<comment type="caution">
    <text evidence="2">The sequence shown here is derived from an EMBL/GenBank/DDBJ whole genome shotgun (WGS) entry which is preliminary data.</text>
</comment>
<dbReference type="Proteomes" id="UP000655044">
    <property type="component" value="Unassembled WGS sequence"/>
</dbReference>
<name>A0A8J3S0U7_PLARO</name>
<reference evidence="2" key="1">
    <citation type="submission" date="2021-01" db="EMBL/GenBank/DDBJ databases">
        <title>Whole genome shotgun sequence of Planobispora rosea NBRC 15558.</title>
        <authorList>
            <person name="Komaki H."/>
            <person name="Tamura T."/>
        </authorList>
    </citation>
    <scope>NUCLEOTIDE SEQUENCE</scope>
    <source>
        <strain evidence="2">NBRC 15558</strain>
    </source>
</reference>
<protein>
    <submittedName>
        <fullName evidence="2">Uncharacterized protein</fullName>
    </submittedName>
</protein>
<dbReference type="AlphaFoldDB" id="A0A8J3S0U7"/>
<proteinExistence type="predicted"/>